<dbReference type="EnsemblMetazoa" id="OVOC6269.1">
    <property type="protein sequence ID" value="OVOC6269.1"/>
    <property type="gene ID" value="WBGene00243078"/>
</dbReference>
<keyword evidence="2" id="KW-1185">Reference proteome</keyword>
<evidence type="ECO:0000313" key="1">
    <source>
        <dbReference type="EnsemblMetazoa" id="OVOC6269.1"/>
    </source>
</evidence>
<reference evidence="2" key="1">
    <citation type="submission" date="2013-10" db="EMBL/GenBank/DDBJ databases">
        <title>Genome sequencing of Onchocerca volvulus.</title>
        <authorList>
            <person name="Cotton J."/>
            <person name="Tsai J."/>
            <person name="Stanley E."/>
            <person name="Tracey A."/>
            <person name="Holroyd N."/>
            <person name="Lustigman S."/>
            <person name="Berriman M."/>
        </authorList>
    </citation>
    <scope>NUCLEOTIDE SEQUENCE</scope>
</reference>
<dbReference type="Proteomes" id="UP000024404">
    <property type="component" value="Unassembled WGS sequence"/>
</dbReference>
<dbReference type="AlphaFoldDB" id="A0A8R1TXU9"/>
<reference evidence="1" key="2">
    <citation type="submission" date="2022-06" db="UniProtKB">
        <authorList>
            <consortium name="EnsemblMetazoa"/>
        </authorList>
    </citation>
    <scope>IDENTIFICATION</scope>
</reference>
<evidence type="ECO:0000313" key="2">
    <source>
        <dbReference type="Proteomes" id="UP000024404"/>
    </source>
</evidence>
<dbReference type="EMBL" id="CMVM020000170">
    <property type="status" value="NOT_ANNOTATED_CDS"/>
    <property type="molecule type" value="Genomic_DNA"/>
</dbReference>
<accession>A0A8R1TXU9</accession>
<name>A0A8R1TXU9_ONCVO</name>
<proteinExistence type="predicted"/>
<sequence>MRQVLGLKRTIWFKNLHEVEELQLLAEIGSLFDETGLNQPYPFPHAPAT</sequence>
<organism evidence="1 2">
    <name type="scientific">Onchocerca volvulus</name>
    <dbReference type="NCBI Taxonomy" id="6282"/>
    <lineage>
        <taxon>Eukaryota</taxon>
        <taxon>Metazoa</taxon>
        <taxon>Ecdysozoa</taxon>
        <taxon>Nematoda</taxon>
        <taxon>Chromadorea</taxon>
        <taxon>Rhabditida</taxon>
        <taxon>Spirurina</taxon>
        <taxon>Spiruromorpha</taxon>
        <taxon>Filarioidea</taxon>
        <taxon>Onchocercidae</taxon>
        <taxon>Onchocerca</taxon>
    </lineage>
</organism>
<protein>
    <submittedName>
        <fullName evidence="1">Uncharacterized protein</fullName>
    </submittedName>
</protein>